<evidence type="ECO:0000313" key="3">
    <source>
        <dbReference type="Proteomes" id="UP000366872"/>
    </source>
</evidence>
<organism evidence="2 3">
    <name type="scientific">Pontiella desulfatans</name>
    <dbReference type="NCBI Taxonomy" id="2750659"/>
    <lineage>
        <taxon>Bacteria</taxon>
        <taxon>Pseudomonadati</taxon>
        <taxon>Kiritimatiellota</taxon>
        <taxon>Kiritimatiellia</taxon>
        <taxon>Kiritimatiellales</taxon>
        <taxon>Pontiellaceae</taxon>
        <taxon>Pontiella</taxon>
    </lineage>
</organism>
<evidence type="ECO:0008006" key="4">
    <source>
        <dbReference type="Google" id="ProtNLM"/>
    </source>
</evidence>
<protein>
    <recommendedName>
        <fullName evidence="4">CBM-cenC domain-containing protein</fullName>
    </recommendedName>
</protein>
<reference evidence="2 3" key="1">
    <citation type="submission" date="2019-04" db="EMBL/GenBank/DDBJ databases">
        <authorList>
            <person name="Van Vliet M D."/>
        </authorList>
    </citation>
    <scope>NUCLEOTIDE SEQUENCE [LARGE SCALE GENOMIC DNA]</scope>
    <source>
        <strain evidence="2 3">F1</strain>
    </source>
</reference>
<dbReference type="EMBL" id="CAAHFG010000003">
    <property type="protein sequence ID" value="VGO16420.1"/>
    <property type="molecule type" value="Genomic_DNA"/>
</dbReference>
<accession>A0A6C2U8N4</accession>
<evidence type="ECO:0000313" key="2">
    <source>
        <dbReference type="EMBL" id="VGO16420.1"/>
    </source>
</evidence>
<evidence type="ECO:0000256" key="1">
    <source>
        <dbReference type="SAM" id="SignalP"/>
    </source>
</evidence>
<dbReference type="RefSeq" id="WP_136081932.1">
    <property type="nucleotide sequence ID" value="NZ_CAAHFG010000003.1"/>
</dbReference>
<keyword evidence="3" id="KW-1185">Reference proteome</keyword>
<sequence>MKRGIVALLTAVFLAGVGTAQAYIETDLIIDGGFDSFAAGSNNPDEGTSPWDSTETGSGMRMNAQFGNVISLPNAIQWQWYGANSATFQNLGVTVQSGKDYEVSLWHAIGTPHATYTGDTTFKVSILTSSDLAGPYTEALARTNASTGVEDTMYNYTSTFTAAELSGVVGQYMQLRVGKIFSGANAQYRLWIDEVKFGPTGTLPAEHPTLASFDTTFTSADFIVPELTGSFSGGNGVKNNHQSTDGTFGSVVNPGADVQPPSALALVTATEGKRTVTLTIDNTSAKDVFLDDLHFDYGRASDAAPDAVTVSSSGDISAGTLTNITGISTSLLTGDADDFDLDLTTLLAGDNTLEPGEQAVFTVYLEGAAGSWIGTFIDNVLVGGTVSDLEPNVLQLNPSDELAMSFPDATDIITNDLEVSYLAGNPPTNVNVSTVSVINDASGAFSVTPTSFVLNDPTPSNQVVEVIFNNNTALLDPNEVATADVQIIWNELGSAVVSTSTVPVSATRLGFLEENVIAAFYSTGAWSADSSGGGDADIAINGVDTVVSGIQYGNGGAGSTDTSYGTLLGDAPVIGGAGQMKVDYNGGHIYIAVTNNTQSPVELDSLHFDVANKYGDNPDESITVTLDGDLGNGIVLATVSNLMNSTSGLADYDDYDVDLTGLADNTLADGEGIVLTFTYAGTAIGMLDNVALLGTGIAPAVMGRIGGSTATLGVSGLDLSASQDVDLIYYEGDLETNVVVTGVSFANEDVPGAFSAVGSFPVLLPTAEVTNSAVFSLVFDNSVANLPAGGSAAAEVIVEFDEPGGGSRTYSFDAVAVRPADAPSGVIALFDTEFLVPDSAYIGVLGWWAEGNGLEGSLNKGSDDGTYGSLATPAAPVNNDTWKFTGNSPVTTLTITNKSVAAIDLSMLHFDIGVWYAGVNDFTVSVSGDVTASNLLTSGLTELGGNNNNYDDYDLDLSVLPDHTLDGGGSVTFTFELEAVDPGAEYIGVWIDNIALMGTADVYGGWAPYWGLTPGVNDGPSDNPDGDSKDNLMEYATGGDPMTADASVANTWLVEDGLTTWFYHVHDERQDDTSLSYEVGLKENLQYSPSWTNAGLIEVGTTMGPGLFKSVTNVTDIGNVEFIRLQVEQSN</sequence>
<feature type="signal peptide" evidence="1">
    <location>
        <begin position="1"/>
        <end position="22"/>
    </location>
</feature>
<gene>
    <name evidence="2" type="ORF">PDESU_05011</name>
</gene>
<dbReference type="AlphaFoldDB" id="A0A6C2U8N4"/>
<feature type="chain" id="PRO_5025566060" description="CBM-cenC domain-containing protein" evidence="1">
    <location>
        <begin position="23"/>
        <end position="1131"/>
    </location>
</feature>
<name>A0A6C2U8N4_PONDE</name>
<proteinExistence type="predicted"/>
<dbReference type="Proteomes" id="UP000366872">
    <property type="component" value="Unassembled WGS sequence"/>
</dbReference>
<keyword evidence="1" id="KW-0732">Signal</keyword>